<evidence type="ECO:0000256" key="7">
    <source>
        <dbReference type="SAM" id="MobiDB-lite"/>
    </source>
</evidence>
<evidence type="ECO:0000256" key="6">
    <source>
        <dbReference type="ARBA" id="ARBA00023136"/>
    </source>
</evidence>
<evidence type="ECO:0000313" key="10">
    <source>
        <dbReference type="Proteomes" id="UP001249851"/>
    </source>
</evidence>
<feature type="transmembrane region" description="Helical" evidence="8">
    <location>
        <begin position="335"/>
        <end position="357"/>
    </location>
</feature>
<gene>
    <name evidence="9" type="ORF">P5673_009569</name>
</gene>
<evidence type="ECO:0000256" key="1">
    <source>
        <dbReference type="ARBA" id="ARBA00004141"/>
    </source>
</evidence>
<keyword evidence="10" id="KW-1185">Reference proteome</keyword>
<reference evidence="9" key="2">
    <citation type="journal article" date="2023" name="Science">
        <title>Genomic signatures of disease resistance in endangered staghorn corals.</title>
        <authorList>
            <person name="Vollmer S.V."/>
            <person name="Selwyn J.D."/>
            <person name="Despard B.A."/>
            <person name="Roesel C.L."/>
        </authorList>
    </citation>
    <scope>NUCLEOTIDE SEQUENCE</scope>
    <source>
        <strain evidence="9">K2</strain>
    </source>
</reference>
<feature type="transmembrane region" description="Helical" evidence="8">
    <location>
        <begin position="78"/>
        <end position="100"/>
    </location>
</feature>
<dbReference type="AlphaFoldDB" id="A0AAD9QRP4"/>
<dbReference type="Gene3D" id="1.20.1250.20">
    <property type="entry name" value="MFS general substrate transporter like domains"/>
    <property type="match status" value="1"/>
</dbReference>
<dbReference type="Proteomes" id="UP001249851">
    <property type="component" value="Unassembled WGS sequence"/>
</dbReference>
<keyword evidence="6 8" id="KW-0472">Membrane</keyword>
<comment type="similarity">
    <text evidence="2">Belongs to the major facilitator superfamily. Proton-dependent oligopeptide transporter (POT/PTR) (TC 2.A.17) family.</text>
</comment>
<evidence type="ECO:0000256" key="2">
    <source>
        <dbReference type="ARBA" id="ARBA00005982"/>
    </source>
</evidence>
<sequence length="558" mass="61778">MESDESPLLFHDAHGRERQHPNSNSNDESVPEVRPSRNGFLVTICILFVELCERLTFYGVAANLIFYCKDVLNLASPLPSAIALAFQGTCFFTPVIGGWIADVKLGRYNAIFGSALLYTVGTIALTLATYQYPPGYAMSISSKEGFLAVSLILIAIGTGGIKANVSPMGADQVEHEGPEMVQKFFDWFYWFIQIGAILAYTVAAYIQQHISFFYGYLITAISMILATILLLVGRNHYIIPPPKGSYMVEAIKIIAGGVKKKLWGDTSLVQNHWLDGAKVTKGGDFPDDVVEGVKCVIRLMPIFLTFIIYWTLFGQGLTTYLLQGSYMNLKVKRNLLFPVASLSLFETATLLLLIPLMDRVIFPILSRLGVEFTPLRRIGVGMLFACSSVALAGIIEIERKHILKTDGAINQTVFNKTIDASPMSVFWQVPQYILQGTSEVLVSVTGLEFTYSQSPPELRGVVMGLNLAMIGLGYFLASALASIVKNASDGHWYPKNLNNGTLEYYMFLLAGLMLLNALVFLLLAVRYRYADHEYRAQEGSRVQLAVKKDASHSDKEED</sequence>
<feature type="region of interest" description="Disordered" evidence="7">
    <location>
        <begin position="11"/>
        <end position="33"/>
    </location>
</feature>
<reference evidence="9" key="1">
    <citation type="journal article" date="2023" name="G3 (Bethesda)">
        <title>Whole genome assembly and annotation of the endangered Caribbean coral Acropora cervicornis.</title>
        <authorList>
            <person name="Selwyn J.D."/>
            <person name="Vollmer S.V."/>
        </authorList>
    </citation>
    <scope>NUCLEOTIDE SEQUENCE</scope>
    <source>
        <strain evidence="9">K2</strain>
    </source>
</reference>
<feature type="transmembrane region" description="Helical" evidence="8">
    <location>
        <begin position="40"/>
        <end position="66"/>
    </location>
</feature>
<feature type="transmembrane region" description="Helical" evidence="8">
    <location>
        <begin position="461"/>
        <end position="484"/>
    </location>
</feature>
<evidence type="ECO:0000313" key="9">
    <source>
        <dbReference type="EMBL" id="KAK2566124.1"/>
    </source>
</evidence>
<name>A0AAD9QRP4_ACRCE</name>
<comment type="caution">
    <text evidence="9">The sequence shown here is derived from an EMBL/GenBank/DDBJ whole genome shotgun (WGS) entry which is preliminary data.</text>
</comment>
<dbReference type="GO" id="GO:0016020">
    <property type="term" value="C:membrane"/>
    <property type="evidence" value="ECO:0007669"/>
    <property type="project" value="UniProtKB-SubCell"/>
</dbReference>
<dbReference type="GO" id="GO:0022857">
    <property type="term" value="F:transmembrane transporter activity"/>
    <property type="evidence" value="ECO:0007669"/>
    <property type="project" value="InterPro"/>
</dbReference>
<keyword evidence="3 8" id="KW-0812">Transmembrane</keyword>
<evidence type="ECO:0000256" key="3">
    <source>
        <dbReference type="ARBA" id="ARBA00022692"/>
    </source>
</evidence>
<dbReference type="EMBL" id="JARQWQ010000017">
    <property type="protein sequence ID" value="KAK2566124.1"/>
    <property type="molecule type" value="Genomic_DNA"/>
</dbReference>
<keyword evidence="4" id="KW-0813">Transport</keyword>
<evidence type="ECO:0000256" key="5">
    <source>
        <dbReference type="ARBA" id="ARBA00022989"/>
    </source>
</evidence>
<feature type="transmembrane region" description="Helical" evidence="8">
    <location>
        <begin position="377"/>
        <end position="395"/>
    </location>
</feature>
<dbReference type="SUPFAM" id="SSF103473">
    <property type="entry name" value="MFS general substrate transporter"/>
    <property type="match status" value="1"/>
</dbReference>
<feature type="transmembrane region" description="Helical" evidence="8">
    <location>
        <begin position="112"/>
        <end position="133"/>
    </location>
</feature>
<feature type="transmembrane region" description="Helical" evidence="8">
    <location>
        <begin position="145"/>
        <end position="167"/>
    </location>
</feature>
<accession>A0AAD9QRP4</accession>
<keyword evidence="4" id="KW-0571">Peptide transport</keyword>
<dbReference type="PANTHER" id="PTHR11654">
    <property type="entry name" value="OLIGOPEPTIDE TRANSPORTER-RELATED"/>
    <property type="match status" value="1"/>
</dbReference>
<feature type="compositionally biased region" description="Basic and acidic residues" evidence="7">
    <location>
        <begin position="11"/>
        <end position="20"/>
    </location>
</feature>
<feature type="transmembrane region" description="Helical" evidence="8">
    <location>
        <begin position="302"/>
        <end position="323"/>
    </location>
</feature>
<keyword evidence="4" id="KW-0653">Protein transport</keyword>
<feature type="transmembrane region" description="Helical" evidence="8">
    <location>
        <begin position="504"/>
        <end position="525"/>
    </location>
</feature>
<dbReference type="InterPro" id="IPR000109">
    <property type="entry name" value="POT_fam"/>
</dbReference>
<comment type="subcellular location">
    <subcellularLocation>
        <location evidence="1">Membrane</location>
        <topology evidence="1">Multi-pass membrane protein</topology>
    </subcellularLocation>
</comment>
<dbReference type="Pfam" id="PF00854">
    <property type="entry name" value="PTR2"/>
    <property type="match status" value="1"/>
</dbReference>
<evidence type="ECO:0000256" key="4">
    <source>
        <dbReference type="ARBA" id="ARBA00022856"/>
    </source>
</evidence>
<proteinExistence type="inferred from homology"/>
<feature type="transmembrane region" description="Helical" evidence="8">
    <location>
        <begin position="213"/>
        <end position="233"/>
    </location>
</feature>
<dbReference type="InterPro" id="IPR036259">
    <property type="entry name" value="MFS_trans_sf"/>
</dbReference>
<organism evidence="9 10">
    <name type="scientific">Acropora cervicornis</name>
    <name type="common">Staghorn coral</name>
    <dbReference type="NCBI Taxonomy" id="6130"/>
    <lineage>
        <taxon>Eukaryota</taxon>
        <taxon>Metazoa</taxon>
        <taxon>Cnidaria</taxon>
        <taxon>Anthozoa</taxon>
        <taxon>Hexacorallia</taxon>
        <taxon>Scleractinia</taxon>
        <taxon>Astrocoeniina</taxon>
        <taxon>Acroporidae</taxon>
        <taxon>Acropora</taxon>
    </lineage>
</organism>
<evidence type="ECO:0000256" key="8">
    <source>
        <dbReference type="SAM" id="Phobius"/>
    </source>
</evidence>
<dbReference type="GO" id="GO:0015833">
    <property type="term" value="P:peptide transport"/>
    <property type="evidence" value="ECO:0007669"/>
    <property type="project" value="UniProtKB-KW"/>
</dbReference>
<feature type="transmembrane region" description="Helical" evidence="8">
    <location>
        <begin position="187"/>
        <end position="206"/>
    </location>
</feature>
<protein>
    <submittedName>
        <fullName evidence="9">Solute carrier family 15 member 4</fullName>
    </submittedName>
</protein>
<keyword evidence="5 8" id="KW-1133">Transmembrane helix</keyword>